<dbReference type="Proteomes" id="UP001163046">
    <property type="component" value="Unassembled WGS sequence"/>
</dbReference>
<keyword evidence="1" id="KW-0732">Signal</keyword>
<dbReference type="Gene3D" id="3.90.320.10">
    <property type="match status" value="1"/>
</dbReference>
<feature type="signal peptide" evidence="1">
    <location>
        <begin position="1"/>
        <end position="20"/>
    </location>
</feature>
<organism evidence="2 3">
    <name type="scientific">Desmophyllum pertusum</name>
    <dbReference type="NCBI Taxonomy" id="174260"/>
    <lineage>
        <taxon>Eukaryota</taxon>
        <taxon>Metazoa</taxon>
        <taxon>Cnidaria</taxon>
        <taxon>Anthozoa</taxon>
        <taxon>Hexacorallia</taxon>
        <taxon>Scleractinia</taxon>
        <taxon>Caryophylliina</taxon>
        <taxon>Caryophylliidae</taxon>
        <taxon>Desmophyllum</taxon>
    </lineage>
</organism>
<dbReference type="PANTHER" id="PTHR47526">
    <property type="entry name" value="ATP-DEPENDENT DNA HELICASE"/>
    <property type="match status" value="1"/>
</dbReference>
<evidence type="ECO:0000313" key="3">
    <source>
        <dbReference type="Proteomes" id="UP001163046"/>
    </source>
</evidence>
<dbReference type="InterPro" id="IPR011604">
    <property type="entry name" value="PDDEXK-like_dom_sf"/>
</dbReference>
<accession>A0A9W9ZVI0</accession>
<feature type="chain" id="PRO_5040835113" evidence="1">
    <location>
        <begin position="21"/>
        <end position="264"/>
    </location>
</feature>
<proteinExistence type="predicted"/>
<evidence type="ECO:0000313" key="2">
    <source>
        <dbReference type="EMBL" id="KAJ7388611.1"/>
    </source>
</evidence>
<dbReference type="OrthoDB" id="5957110at2759"/>
<dbReference type="EMBL" id="MU825459">
    <property type="protein sequence ID" value="KAJ7388611.1"/>
    <property type="molecule type" value="Genomic_DNA"/>
</dbReference>
<gene>
    <name evidence="2" type="ORF">OS493_036684</name>
</gene>
<sequence>MKQISSLVALVFCHCGLVNALPTELRMKQTSSHVARVFCHCGVVNALPTELCSSKPQAMLPCADGGCRHIAAALFDLLSTVINAEMQACTSKVCTWVRKGKRIEGCLPVIKLDVGRPEYGKKMKSTPSLSNFQPMTASYDIMGLRMQFKRKLVDVCRDAVVVPFLPNLPQKITSEAATFLEEDDEGNLTLKSETKWNYQIHGLMGISGIHNAELVIYTNKGTLIIAVSFDEGLWNVIKSKLRLFYVNYMVEELLTKKIYKSLSK</sequence>
<reference evidence="2" key="1">
    <citation type="submission" date="2023-01" db="EMBL/GenBank/DDBJ databases">
        <title>Genome assembly of the deep-sea coral Lophelia pertusa.</title>
        <authorList>
            <person name="Herrera S."/>
            <person name="Cordes E."/>
        </authorList>
    </citation>
    <scope>NUCLEOTIDE SEQUENCE</scope>
    <source>
        <strain evidence="2">USNM1676648</strain>
        <tissue evidence="2">Polyp</tissue>
    </source>
</reference>
<evidence type="ECO:0000256" key="1">
    <source>
        <dbReference type="SAM" id="SignalP"/>
    </source>
</evidence>
<dbReference type="AlphaFoldDB" id="A0A9W9ZVI0"/>
<protein>
    <submittedName>
        <fullName evidence="2">Uncharacterized protein</fullName>
    </submittedName>
</protein>
<comment type="caution">
    <text evidence="2">The sequence shown here is derived from an EMBL/GenBank/DDBJ whole genome shotgun (WGS) entry which is preliminary data.</text>
</comment>
<name>A0A9W9ZVI0_9CNID</name>
<keyword evidence="3" id="KW-1185">Reference proteome</keyword>